<gene>
    <name evidence="6" type="ORF">CSSPTR1EN2_LOCUS12720</name>
</gene>
<keyword evidence="7" id="KW-1185">Reference proteome</keyword>
<accession>A0ABP0U8T5</accession>
<feature type="domain" description="NAC" evidence="5">
    <location>
        <begin position="19"/>
        <end position="171"/>
    </location>
</feature>
<evidence type="ECO:0000256" key="2">
    <source>
        <dbReference type="ARBA" id="ARBA00023163"/>
    </source>
</evidence>
<dbReference type="Gene3D" id="2.170.150.80">
    <property type="entry name" value="NAC domain"/>
    <property type="match status" value="1"/>
</dbReference>
<evidence type="ECO:0000256" key="1">
    <source>
        <dbReference type="ARBA" id="ARBA00023015"/>
    </source>
</evidence>
<dbReference type="PANTHER" id="PTHR31744">
    <property type="entry name" value="PROTEIN CUP-SHAPED COTYLEDON 2-RELATED"/>
    <property type="match status" value="1"/>
</dbReference>
<dbReference type="EMBL" id="OZ019894">
    <property type="protein sequence ID" value="CAK9215415.1"/>
    <property type="molecule type" value="Genomic_DNA"/>
</dbReference>
<feature type="compositionally biased region" description="Polar residues" evidence="4">
    <location>
        <begin position="182"/>
        <end position="209"/>
    </location>
</feature>
<evidence type="ECO:0000256" key="4">
    <source>
        <dbReference type="SAM" id="MobiDB-lite"/>
    </source>
</evidence>
<protein>
    <recommendedName>
        <fullName evidence="5">NAC domain-containing protein</fullName>
    </recommendedName>
</protein>
<dbReference type="Proteomes" id="UP001497512">
    <property type="component" value="Chromosome 2"/>
</dbReference>
<evidence type="ECO:0000313" key="6">
    <source>
        <dbReference type="EMBL" id="CAK9215415.1"/>
    </source>
</evidence>
<evidence type="ECO:0000259" key="5">
    <source>
        <dbReference type="PROSITE" id="PS51005"/>
    </source>
</evidence>
<evidence type="ECO:0000256" key="3">
    <source>
        <dbReference type="ARBA" id="ARBA00023242"/>
    </source>
</evidence>
<feature type="region of interest" description="Disordered" evidence="4">
    <location>
        <begin position="177"/>
        <end position="250"/>
    </location>
</feature>
<keyword evidence="1" id="KW-0805">Transcription regulation</keyword>
<dbReference type="PANTHER" id="PTHR31744:SF77">
    <property type="entry name" value="PROTEIN FEZ"/>
    <property type="match status" value="1"/>
</dbReference>
<evidence type="ECO:0000313" key="7">
    <source>
        <dbReference type="Proteomes" id="UP001497512"/>
    </source>
</evidence>
<proteinExistence type="predicted"/>
<reference evidence="6" key="1">
    <citation type="submission" date="2024-02" db="EMBL/GenBank/DDBJ databases">
        <authorList>
            <consortium name="ELIXIR-Norway"/>
            <consortium name="Elixir Norway"/>
        </authorList>
    </citation>
    <scope>NUCLEOTIDE SEQUENCE</scope>
</reference>
<name>A0ABP0U8T5_9BRYO</name>
<feature type="region of interest" description="Disordered" evidence="4">
    <location>
        <begin position="1"/>
        <end position="21"/>
    </location>
</feature>
<keyword evidence="3" id="KW-0539">Nucleus</keyword>
<dbReference type="Pfam" id="PF02365">
    <property type="entry name" value="NAM"/>
    <property type="match status" value="1"/>
</dbReference>
<sequence>MDSVRLSKLEPQQSEDSLPMPGFRFHPTDEELVAYYLPRQLRRKRLPVAVITQLDIYKYDPWDLPKLATVGEKEWFFFCPRDRKYRNSLRPNRVTDSGFWKATGTDRPIYSTEGAKCIGLKKSLVFYKGRAAKGVKTDWMMHEFRLPASTTDAAHTLTQNDGWAVCRIFKKTKVSQKHKQIGTGTSHELASTTVDQPQESLGVQSQYLSVESKDQDSDSVGDDPEASDDMISDFNSEGTSPAETVKDLPPTEMTPFEHLILCDESGRRSNITVPTDAWAFSFPEEHLYETSKAGLEAPTSELKSSHLSPLGRPTVEGGITDSTFNIGSTTSSVMMASNRFPRDRNYQIFSDKSSNATELSPSTRNTLELVQSILSPSIDYGIQHRGSNETMSERLKTAQNQDSTLYVGSTVESGESSMQPIGEQPGPGSMPELTVRVPPHVREFLDNLPPWDFSPLFISPPTLAFINNSMNHSQDQLFDQD</sequence>
<organism evidence="6 7">
    <name type="scientific">Sphagnum troendelagicum</name>
    <dbReference type="NCBI Taxonomy" id="128251"/>
    <lineage>
        <taxon>Eukaryota</taxon>
        <taxon>Viridiplantae</taxon>
        <taxon>Streptophyta</taxon>
        <taxon>Embryophyta</taxon>
        <taxon>Bryophyta</taxon>
        <taxon>Sphagnophytina</taxon>
        <taxon>Sphagnopsida</taxon>
        <taxon>Sphagnales</taxon>
        <taxon>Sphagnaceae</taxon>
        <taxon>Sphagnum</taxon>
    </lineage>
</organism>
<dbReference type="SUPFAM" id="SSF101941">
    <property type="entry name" value="NAC domain"/>
    <property type="match status" value="1"/>
</dbReference>
<dbReference type="InterPro" id="IPR036093">
    <property type="entry name" value="NAC_dom_sf"/>
</dbReference>
<dbReference type="PROSITE" id="PS51005">
    <property type="entry name" value="NAC"/>
    <property type="match status" value="1"/>
</dbReference>
<dbReference type="InterPro" id="IPR003441">
    <property type="entry name" value="NAC-dom"/>
</dbReference>
<feature type="compositionally biased region" description="Polar residues" evidence="4">
    <location>
        <begin position="233"/>
        <end position="242"/>
    </location>
</feature>
<keyword evidence="2" id="KW-0804">Transcription</keyword>
<feature type="compositionally biased region" description="Acidic residues" evidence="4">
    <location>
        <begin position="217"/>
        <end position="231"/>
    </location>
</feature>